<keyword evidence="9" id="KW-0129">CBS domain</keyword>
<dbReference type="PANTHER" id="PTHR45720">
    <property type="entry name" value="CHLORIDE CHANNEL PROTEIN 2"/>
    <property type="match status" value="1"/>
</dbReference>
<dbReference type="PROSITE" id="PS51371">
    <property type="entry name" value="CBS"/>
    <property type="match status" value="1"/>
</dbReference>
<keyword evidence="13" id="KW-1185">Reference proteome</keyword>
<dbReference type="Proteomes" id="UP001259832">
    <property type="component" value="Unassembled WGS sequence"/>
</dbReference>
<comment type="caution">
    <text evidence="12">The sequence shown here is derived from an EMBL/GenBank/DDBJ whole genome shotgun (WGS) entry which is preliminary data.</text>
</comment>
<evidence type="ECO:0000256" key="6">
    <source>
        <dbReference type="ARBA" id="ARBA00023065"/>
    </source>
</evidence>
<dbReference type="InterPro" id="IPR000644">
    <property type="entry name" value="CBS_dom"/>
</dbReference>
<feature type="transmembrane region" description="Helical" evidence="10">
    <location>
        <begin position="312"/>
        <end position="332"/>
    </location>
</feature>
<feature type="transmembrane region" description="Helical" evidence="10">
    <location>
        <begin position="111"/>
        <end position="137"/>
    </location>
</feature>
<sequence>MQMQPKLEESCCSSHEEMAETKQLAAHTWVRAHSVDHFQKHSRGKRRMQNAVGRFCLRSLQLFKQIPNSPVTWLYLMILGSLAAVYGLLFDSWVRALLILRRNMVDAIGEYSFGAFILWTIWCLGFVMLATYCGYFISPTSDRSGIPTMRGLFAGVFQNPGDALSIRTLVARSLGTVLSSSSGLSVGRAGPFTHIMSMIGYLMGKISIFQRVNYSQENFNFVADGQILRDQVSLGGIHLVFHIITFTKSDLLFERTTFTGFDMDGELFEFVLLGIVTGIGAGLYCKMAVLLRSAQLRLFERFNLTKPSIQRRTVHVVYICMATVILTFPFGIMRISDKTMANELFRDQELSLPQWTQFTDSKVTPLFIYFILKLVTSVLPCGAPFSCGGFGPLFTMGAALGRFYGETLLDVWSPNQSPATYAVVGQLSHMVPVMVACITSYFVSGILTPSIYDILASWAGMNSVCYDFNEHVLSQKVSKDYMGSVPLELGPPFDEYEFTSNPVESYPPQVGEYVNLYRVHKIASISSWTQVYVVKFGKLVDTWQRATSVNHFNDLLHERRRMEKFVISRYCIRTLRLFKQLPNSPIAWLFLMILGSIAGIYGLLFDNWVRSFLKIRRYLVEELGPYSFGAFIVWVLWCVSFGMISTCCGHFITPMSDGSGIPTMRGLFAGVFQNPDDLLSFRTLVAKTLGTIISSSSGLSVGRGGPFTQIMAMIGYLMGKIPLFRRANFGQANYNFIRAAVAAGVTSGFGSPVGAVLFSIEATAKHYEIKCLWEGIICSSFALLVFRVAPVLKSEILFEKTNFSGFELDVEMFAFIFLGALSGLAAGLYCKMMSGMRVAQMAAFAKLGLTKPSLKRRTVHMVSICVVTATITFSLGVLRISDRIMVNELFRDQELSFSQWKHISDSVQTSLMVYIVAKFTITLLPCGAPISCGVFGPIFTMGAAMGRLYGEILLRCWSPTQSPATYAVVGAAGFAGSVTQTVSTAVIVFELTGQLSHMLPVMISCIVAYFVSSMVTPSFYDIVAEWAGLKSVSYDVNEYILGQKLAKDHMSPIPVVFTRETTYDEAIQALSAHRKEGYFPLVDSEDSRMLLGCIRRYDLEVGIARFIAVNRPRMTKTKNKKISKQIEYLVSRVLDIDKRKIMAVEDLSLLNSEEKNESSTATQLELGPPFNPFEFTSIPVQSYIPQVGEEVNLHIVHKVASMSKWTQVYVVSLGKLLGVIQLDASLLCRSESCSSCSVVPK</sequence>
<evidence type="ECO:0000256" key="10">
    <source>
        <dbReference type="RuleBase" id="RU361221"/>
    </source>
</evidence>
<evidence type="ECO:0000256" key="3">
    <source>
        <dbReference type="ARBA" id="ARBA00022692"/>
    </source>
</evidence>
<evidence type="ECO:0000313" key="13">
    <source>
        <dbReference type="Proteomes" id="UP001259832"/>
    </source>
</evidence>
<organism evidence="12 13">
    <name type="scientific">Phytophthora citrophthora</name>
    <dbReference type="NCBI Taxonomy" id="4793"/>
    <lineage>
        <taxon>Eukaryota</taxon>
        <taxon>Sar</taxon>
        <taxon>Stramenopiles</taxon>
        <taxon>Oomycota</taxon>
        <taxon>Peronosporomycetes</taxon>
        <taxon>Peronosporales</taxon>
        <taxon>Peronosporaceae</taxon>
        <taxon>Phytophthora</taxon>
    </lineage>
</organism>
<comment type="subcellular location">
    <subcellularLocation>
        <location evidence="1 10">Membrane</location>
        <topology evidence="1 10">Multi-pass membrane protein</topology>
    </subcellularLocation>
</comment>
<feature type="transmembrane region" description="Helical" evidence="10">
    <location>
        <begin position="859"/>
        <end position="880"/>
    </location>
</feature>
<dbReference type="AlphaFoldDB" id="A0AAD9LS74"/>
<keyword evidence="7 10" id="KW-0472">Membrane</keyword>
<dbReference type="InterPro" id="IPR001807">
    <property type="entry name" value="ClC"/>
</dbReference>
<dbReference type="GO" id="GO:0005247">
    <property type="term" value="F:voltage-gated chloride channel activity"/>
    <property type="evidence" value="ECO:0007669"/>
    <property type="project" value="TreeGrafter"/>
</dbReference>
<proteinExistence type="inferred from homology"/>
<evidence type="ECO:0000256" key="9">
    <source>
        <dbReference type="PROSITE-ProRule" id="PRU00703"/>
    </source>
</evidence>
<protein>
    <recommendedName>
        <fullName evidence="10">Chloride channel protein</fullName>
    </recommendedName>
</protein>
<keyword evidence="2 10" id="KW-0813">Transport</keyword>
<keyword evidence="6 10" id="KW-0406">Ion transport</keyword>
<dbReference type="SUPFAM" id="SSF54631">
    <property type="entry name" value="CBS-domain pair"/>
    <property type="match status" value="1"/>
</dbReference>
<feature type="transmembrane region" description="Helical" evidence="10">
    <location>
        <begin position="911"/>
        <end position="944"/>
    </location>
</feature>
<evidence type="ECO:0000256" key="4">
    <source>
        <dbReference type="ARBA" id="ARBA00022737"/>
    </source>
</evidence>
<evidence type="ECO:0000256" key="2">
    <source>
        <dbReference type="ARBA" id="ARBA00022448"/>
    </source>
</evidence>
<comment type="similarity">
    <text evidence="10">Belongs to the chloride channel (TC 2.A.49) family.</text>
</comment>
<accession>A0AAD9LS74</accession>
<feature type="domain" description="CBS" evidence="11">
    <location>
        <begin position="1050"/>
        <end position="1109"/>
    </location>
</feature>
<evidence type="ECO:0000256" key="1">
    <source>
        <dbReference type="ARBA" id="ARBA00004141"/>
    </source>
</evidence>
<keyword evidence="4" id="KW-0677">Repeat</keyword>
<dbReference type="Gene3D" id="3.10.580.10">
    <property type="entry name" value="CBS-domain"/>
    <property type="match status" value="1"/>
</dbReference>
<feature type="transmembrane region" description="Helical" evidence="10">
    <location>
        <begin position="736"/>
        <end position="760"/>
    </location>
</feature>
<dbReference type="GO" id="GO:0016020">
    <property type="term" value="C:membrane"/>
    <property type="evidence" value="ECO:0007669"/>
    <property type="project" value="UniProtKB-SubCell"/>
</dbReference>
<dbReference type="EMBL" id="JASMQC010000002">
    <property type="protein sequence ID" value="KAK1947663.1"/>
    <property type="molecule type" value="Genomic_DNA"/>
</dbReference>
<reference evidence="12" key="1">
    <citation type="submission" date="2023-08" db="EMBL/GenBank/DDBJ databases">
        <title>Reference Genome Resource for the Citrus Pathogen Phytophthora citrophthora.</title>
        <authorList>
            <person name="Moller H."/>
            <person name="Coetzee B."/>
            <person name="Rose L.J."/>
            <person name="Van Niekerk J.M."/>
        </authorList>
    </citation>
    <scope>NUCLEOTIDE SEQUENCE</scope>
    <source>
        <strain evidence="12">STE-U-9442</strain>
    </source>
</reference>
<feature type="transmembrane region" description="Helical" evidence="10">
    <location>
        <begin position="72"/>
        <end position="90"/>
    </location>
</feature>
<evidence type="ECO:0000256" key="8">
    <source>
        <dbReference type="ARBA" id="ARBA00023214"/>
    </source>
</evidence>
<keyword evidence="3 10" id="KW-0812">Transmembrane</keyword>
<dbReference type="SUPFAM" id="SSF81340">
    <property type="entry name" value="Clc chloride channel"/>
    <property type="match status" value="2"/>
</dbReference>
<dbReference type="InterPro" id="IPR046342">
    <property type="entry name" value="CBS_dom_sf"/>
</dbReference>
<feature type="transmembrane region" description="Helical" evidence="10">
    <location>
        <begin position="772"/>
        <end position="792"/>
    </location>
</feature>
<evidence type="ECO:0000313" key="12">
    <source>
        <dbReference type="EMBL" id="KAK1947663.1"/>
    </source>
</evidence>
<dbReference type="Pfam" id="PF00654">
    <property type="entry name" value="Voltage_CLC"/>
    <property type="match status" value="3"/>
</dbReference>
<feature type="transmembrane region" description="Helical" evidence="10">
    <location>
        <begin position="270"/>
        <end position="291"/>
    </location>
</feature>
<dbReference type="Gene3D" id="1.10.3080.10">
    <property type="entry name" value="Clc chloride channel"/>
    <property type="match status" value="3"/>
</dbReference>
<evidence type="ECO:0000256" key="5">
    <source>
        <dbReference type="ARBA" id="ARBA00022989"/>
    </source>
</evidence>
<dbReference type="InterPro" id="IPR014743">
    <property type="entry name" value="Cl-channel_core"/>
</dbReference>
<feature type="transmembrane region" description="Helical" evidence="10">
    <location>
        <begin position="965"/>
        <end position="989"/>
    </location>
</feature>
<evidence type="ECO:0000256" key="7">
    <source>
        <dbReference type="ARBA" id="ARBA00023136"/>
    </source>
</evidence>
<keyword evidence="8 10" id="KW-0868">Chloride</keyword>
<feature type="transmembrane region" description="Helical" evidence="10">
    <location>
        <begin position="586"/>
        <end position="605"/>
    </location>
</feature>
<keyword evidence="5 10" id="KW-1133">Transmembrane helix</keyword>
<feature type="transmembrane region" description="Helical" evidence="10">
    <location>
        <begin position="1001"/>
        <end position="1020"/>
    </location>
</feature>
<dbReference type="PRINTS" id="PR00762">
    <property type="entry name" value="CLCHANNEL"/>
</dbReference>
<feature type="transmembrane region" description="Helical" evidence="10">
    <location>
        <begin position="626"/>
        <end position="652"/>
    </location>
</feature>
<gene>
    <name evidence="12" type="ORF">P3T76_001673</name>
</gene>
<feature type="transmembrane region" description="Helical" evidence="10">
    <location>
        <begin position="812"/>
        <end position="830"/>
    </location>
</feature>
<evidence type="ECO:0000259" key="11">
    <source>
        <dbReference type="PROSITE" id="PS51371"/>
    </source>
</evidence>
<dbReference type="InterPro" id="IPR050970">
    <property type="entry name" value="Cl_channel_volt-gated"/>
</dbReference>
<name>A0AAD9LS74_9STRA</name>
<dbReference type="PANTHER" id="PTHR45720:SF10">
    <property type="entry name" value="CHLORIDE CHANNEL PROTEIN 2"/>
    <property type="match status" value="1"/>
</dbReference>